<dbReference type="PANTHER" id="PTHR10634">
    <property type="entry name" value="AN1-TYPE ZINC FINGER PROTEIN"/>
    <property type="match status" value="1"/>
</dbReference>
<keyword evidence="2 4" id="KW-0863">Zinc-finger</keyword>
<dbReference type="Pfam" id="PF01754">
    <property type="entry name" value="zf-A20"/>
    <property type="match status" value="1"/>
</dbReference>
<evidence type="ECO:0000259" key="6">
    <source>
        <dbReference type="PROSITE" id="PS51036"/>
    </source>
</evidence>
<sequence>MIMENNKTPEVGSDTTANNLCKRGCGFYGSGQFKDMCSKCYQEYIKNDTAAQSSIGSHNKNVHESYNLSPDLTNRSSLLKDLDLLNPSSPRLCQSGKRRLESDATTEPPLLLSTDETFPNSGCAQSSRHLPPASSRTVNRCKKCRKRVGLTGFQCRCEGLFCALHRYSNQHDCSFDYRQQGKMEIARDNPEVRCAKIRKI</sequence>
<keyword evidence="9" id="KW-1185">Reference proteome</keyword>
<evidence type="ECO:0000313" key="8">
    <source>
        <dbReference type="EMBL" id="VDM02638.1"/>
    </source>
</evidence>
<proteinExistence type="predicted"/>
<dbReference type="SMART" id="SM00259">
    <property type="entry name" value="ZnF_A20"/>
    <property type="match status" value="1"/>
</dbReference>
<name>A0A183TIF4_SCHSO</name>
<dbReference type="InterPro" id="IPR002653">
    <property type="entry name" value="Znf_A20"/>
</dbReference>
<dbReference type="InterPro" id="IPR035896">
    <property type="entry name" value="AN1-like_Znf"/>
</dbReference>
<dbReference type="Gene3D" id="4.10.1110.10">
    <property type="entry name" value="AN1-like Zinc finger"/>
    <property type="match status" value="1"/>
</dbReference>
<dbReference type="SUPFAM" id="SSF118310">
    <property type="entry name" value="AN1-like Zinc finger"/>
    <property type="match status" value="1"/>
</dbReference>
<dbReference type="InterPro" id="IPR000058">
    <property type="entry name" value="Znf_AN1"/>
</dbReference>
<accession>A0A183TIF4</accession>
<dbReference type="AlphaFoldDB" id="A0A183TIF4"/>
<evidence type="ECO:0000313" key="9">
    <source>
        <dbReference type="Proteomes" id="UP000275846"/>
    </source>
</evidence>
<dbReference type="PROSITE" id="PS51036">
    <property type="entry name" value="ZF_A20"/>
    <property type="match status" value="1"/>
</dbReference>
<evidence type="ECO:0000256" key="5">
    <source>
        <dbReference type="SAM" id="MobiDB-lite"/>
    </source>
</evidence>
<dbReference type="InterPro" id="IPR050652">
    <property type="entry name" value="AN1_A20_ZnFinger"/>
</dbReference>
<dbReference type="PANTHER" id="PTHR10634:SF149">
    <property type="entry name" value="AN1-TYPE DOMAIN-CONTAINING PROTEIN-RELATED"/>
    <property type="match status" value="1"/>
</dbReference>
<reference evidence="8 9" key="2">
    <citation type="submission" date="2018-11" db="EMBL/GenBank/DDBJ databases">
        <authorList>
            <consortium name="Pathogen Informatics"/>
        </authorList>
    </citation>
    <scope>NUCLEOTIDE SEQUENCE [LARGE SCALE GENOMIC DNA]</scope>
    <source>
        <strain evidence="8 9">NST_G2</strain>
    </source>
</reference>
<dbReference type="STRING" id="70667.A0A183TIF4"/>
<evidence type="ECO:0000256" key="3">
    <source>
        <dbReference type="ARBA" id="ARBA00022833"/>
    </source>
</evidence>
<dbReference type="SUPFAM" id="SSF57716">
    <property type="entry name" value="Glucocorticoid receptor-like (DNA-binding domain)"/>
    <property type="match status" value="1"/>
</dbReference>
<feature type="domain" description="AN1-type" evidence="7">
    <location>
        <begin position="135"/>
        <end position="181"/>
    </location>
</feature>
<evidence type="ECO:0000256" key="1">
    <source>
        <dbReference type="ARBA" id="ARBA00022723"/>
    </source>
</evidence>
<dbReference type="PROSITE" id="PS51039">
    <property type="entry name" value="ZF_AN1"/>
    <property type="match status" value="1"/>
</dbReference>
<evidence type="ECO:0000259" key="7">
    <source>
        <dbReference type="PROSITE" id="PS51039"/>
    </source>
</evidence>
<evidence type="ECO:0000313" key="10">
    <source>
        <dbReference type="WBParaSite" id="SSLN_0001686401-mRNA-1"/>
    </source>
</evidence>
<feature type="domain" description="A20-type" evidence="6">
    <location>
        <begin position="15"/>
        <end position="49"/>
    </location>
</feature>
<feature type="region of interest" description="Disordered" evidence="5">
    <location>
        <begin position="95"/>
        <end position="135"/>
    </location>
</feature>
<dbReference type="Pfam" id="PF01428">
    <property type="entry name" value="zf-AN1"/>
    <property type="match status" value="1"/>
</dbReference>
<dbReference type="SMART" id="SM00154">
    <property type="entry name" value="ZnF_AN1"/>
    <property type="match status" value="1"/>
</dbReference>
<dbReference type="WBParaSite" id="SSLN_0001686401-mRNA-1">
    <property type="protein sequence ID" value="SSLN_0001686401-mRNA-1"/>
    <property type="gene ID" value="SSLN_0001686401"/>
</dbReference>
<keyword evidence="3" id="KW-0862">Zinc</keyword>
<reference evidence="10" key="1">
    <citation type="submission" date="2016-06" db="UniProtKB">
        <authorList>
            <consortium name="WormBaseParasite"/>
        </authorList>
    </citation>
    <scope>IDENTIFICATION</scope>
</reference>
<organism evidence="10">
    <name type="scientific">Schistocephalus solidus</name>
    <name type="common">Tapeworm</name>
    <dbReference type="NCBI Taxonomy" id="70667"/>
    <lineage>
        <taxon>Eukaryota</taxon>
        <taxon>Metazoa</taxon>
        <taxon>Spiralia</taxon>
        <taxon>Lophotrochozoa</taxon>
        <taxon>Platyhelminthes</taxon>
        <taxon>Cestoda</taxon>
        <taxon>Eucestoda</taxon>
        <taxon>Diphyllobothriidea</taxon>
        <taxon>Diphyllobothriidae</taxon>
        <taxon>Schistocephalus</taxon>
    </lineage>
</organism>
<dbReference type="GO" id="GO:0008270">
    <property type="term" value="F:zinc ion binding"/>
    <property type="evidence" value="ECO:0007669"/>
    <property type="project" value="UniProtKB-KW"/>
</dbReference>
<dbReference type="FunFam" id="4.10.1110.10:FF:000001">
    <property type="entry name" value="Zinc finger AN1-type containing 6"/>
    <property type="match status" value="1"/>
</dbReference>
<gene>
    <name evidence="8" type="ORF">SSLN_LOCUS16252</name>
</gene>
<protein>
    <submittedName>
        <fullName evidence="10">AN1-type zinc finger protein 5</fullName>
    </submittedName>
</protein>
<keyword evidence="1" id="KW-0479">Metal-binding</keyword>
<dbReference type="Gene3D" id="1.20.5.4770">
    <property type="match status" value="1"/>
</dbReference>
<feature type="compositionally biased region" description="Polar residues" evidence="5">
    <location>
        <begin position="114"/>
        <end position="135"/>
    </location>
</feature>
<evidence type="ECO:0000256" key="4">
    <source>
        <dbReference type="PROSITE-ProRule" id="PRU00449"/>
    </source>
</evidence>
<dbReference type="GO" id="GO:0003677">
    <property type="term" value="F:DNA binding"/>
    <property type="evidence" value="ECO:0007669"/>
    <property type="project" value="InterPro"/>
</dbReference>
<dbReference type="OrthoDB" id="428577at2759"/>
<dbReference type="Proteomes" id="UP000275846">
    <property type="component" value="Unassembled WGS sequence"/>
</dbReference>
<dbReference type="EMBL" id="UYSU01040867">
    <property type="protein sequence ID" value="VDM02638.1"/>
    <property type="molecule type" value="Genomic_DNA"/>
</dbReference>
<evidence type="ECO:0000256" key="2">
    <source>
        <dbReference type="ARBA" id="ARBA00022771"/>
    </source>
</evidence>